<protein>
    <submittedName>
        <fullName evidence="1">Uncharacterized protein</fullName>
    </submittedName>
</protein>
<proteinExistence type="predicted"/>
<reference evidence="1" key="1">
    <citation type="journal article" date="2014" name="Front. Microbiol.">
        <title>High frequency of phylogenetically diverse reductive dehalogenase-homologous genes in deep subseafloor sedimentary metagenomes.</title>
        <authorList>
            <person name="Kawai M."/>
            <person name="Futagami T."/>
            <person name="Toyoda A."/>
            <person name="Takaki Y."/>
            <person name="Nishi S."/>
            <person name="Hori S."/>
            <person name="Arai W."/>
            <person name="Tsubouchi T."/>
            <person name="Morono Y."/>
            <person name="Uchiyama I."/>
            <person name="Ito T."/>
            <person name="Fujiyama A."/>
            <person name="Inagaki F."/>
            <person name="Takami H."/>
        </authorList>
    </citation>
    <scope>NUCLEOTIDE SEQUENCE</scope>
    <source>
        <strain evidence="1">Expedition CK06-06</strain>
    </source>
</reference>
<name>X0UBQ2_9ZZZZ</name>
<dbReference type="Gene3D" id="3.40.50.300">
    <property type="entry name" value="P-loop containing nucleotide triphosphate hydrolases"/>
    <property type="match status" value="1"/>
</dbReference>
<comment type="caution">
    <text evidence="1">The sequence shown here is derived from an EMBL/GenBank/DDBJ whole genome shotgun (WGS) entry which is preliminary data.</text>
</comment>
<dbReference type="InterPro" id="IPR027417">
    <property type="entry name" value="P-loop_NTPase"/>
</dbReference>
<sequence>MKRLVAENRKLARKHSIAVIAIHHTGHLKTDEAGEYVDVRPTGGASIRNDANFEFKVLRHKNKKDQVRITCTKMRSRVAKIHAGDEWIMRYDYATTYMRQVSNALQLCMAMAKFLATKYGTAAKAAHELDITDRAMQYYIHGQREPKPEIKQKLEALCKEAGYVPRLADLT</sequence>
<accession>X0UBQ2</accession>
<evidence type="ECO:0000313" key="1">
    <source>
        <dbReference type="EMBL" id="GAF96761.1"/>
    </source>
</evidence>
<dbReference type="AlphaFoldDB" id="X0UBQ2"/>
<organism evidence="1">
    <name type="scientific">marine sediment metagenome</name>
    <dbReference type="NCBI Taxonomy" id="412755"/>
    <lineage>
        <taxon>unclassified sequences</taxon>
        <taxon>metagenomes</taxon>
        <taxon>ecological metagenomes</taxon>
    </lineage>
</organism>
<gene>
    <name evidence="1" type="ORF">S01H1_19783</name>
</gene>
<dbReference type="EMBL" id="BARS01010732">
    <property type="protein sequence ID" value="GAF96761.1"/>
    <property type="molecule type" value="Genomic_DNA"/>
</dbReference>